<dbReference type="RefSeq" id="WP_288197829.1">
    <property type="nucleotide sequence ID" value="NZ_LT608334.1"/>
</dbReference>
<evidence type="ECO:0000256" key="3">
    <source>
        <dbReference type="ARBA" id="ARBA00022691"/>
    </source>
</evidence>
<evidence type="ECO:0000256" key="2">
    <source>
        <dbReference type="ARBA" id="ARBA00022679"/>
    </source>
</evidence>
<comment type="similarity">
    <text evidence="5">Belongs to the class I-like SAM-binding methyltransferase superfamily. RsmB/NOP family.</text>
</comment>
<dbReference type="Gene3D" id="3.40.50.150">
    <property type="entry name" value="Vaccinia Virus protein VP39"/>
    <property type="match status" value="1"/>
</dbReference>
<dbReference type="Pfam" id="PF01029">
    <property type="entry name" value="NusB"/>
    <property type="match status" value="1"/>
</dbReference>
<keyword evidence="1 5" id="KW-0489">Methyltransferase</keyword>
<dbReference type="PANTHER" id="PTHR22807:SF61">
    <property type="entry name" value="NOL1_NOP2_SUN FAMILY PROTEIN _ ANTITERMINATION NUSB DOMAIN-CONTAINING PROTEIN"/>
    <property type="match status" value="1"/>
</dbReference>
<dbReference type="Gene3D" id="1.10.940.10">
    <property type="entry name" value="NusB-like"/>
    <property type="match status" value="1"/>
</dbReference>
<dbReference type="PRINTS" id="PR02008">
    <property type="entry name" value="RCMTFAMILY"/>
</dbReference>
<feature type="active site" description="Nucleophile" evidence="5">
    <location>
        <position position="407"/>
    </location>
</feature>
<evidence type="ECO:0000256" key="4">
    <source>
        <dbReference type="ARBA" id="ARBA00022884"/>
    </source>
</evidence>
<dbReference type="PROSITE" id="PS51686">
    <property type="entry name" value="SAM_MT_RSMB_NOP"/>
    <property type="match status" value="1"/>
</dbReference>
<reference evidence="8" key="1">
    <citation type="submission" date="2016-08" db="EMBL/GenBank/DDBJ databases">
        <authorList>
            <person name="Seilhamer J.J."/>
        </authorList>
    </citation>
    <scope>NUCLEOTIDE SEQUENCE</scope>
    <source>
        <strain evidence="8">86</strain>
    </source>
</reference>
<dbReference type="SUPFAM" id="SSF53335">
    <property type="entry name" value="S-adenosyl-L-methionine-dependent methyltransferases"/>
    <property type="match status" value="1"/>
</dbReference>
<keyword evidence="2 5" id="KW-0808">Transferase</keyword>
<dbReference type="InterPro" id="IPR035926">
    <property type="entry name" value="NusB-like_sf"/>
</dbReference>
<dbReference type="GO" id="GO:0008173">
    <property type="term" value="F:RNA methyltransferase activity"/>
    <property type="evidence" value="ECO:0007669"/>
    <property type="project" value="InterPro"/>
</dbReference>
<dbReference type="GO" id="GO:0003723">
    <property type="term" value="F:RNA binding"/>
    <property type="evidence" value="ECO:0007669"/>
    <property type="project" value="UniProtKB-UniRule"/>
</dbReference>
<dbReference type="EC" id="2.1.1.-" evidence="8"/>
<evidence type="ECO:0000313" key="8">
    <source>
        <dbReference type="EMBL" id="SCM78076.1"/>
    </source>
</evidence>
<dbReference type="EMBL" id="FMJD01000010">
    <property type="protein sequence ID" value="SCM78076.1"/>
    <property type="molecule type" value="Genomic_DNA"/>
</dbReference>
<dbReference type="GO" id="GO:0001510">
    <property type="term" value="P:RNA methylation"/>
    <property type="evidence" value="ECO:0007669"/>
    <property type="project" value="InterPro"/>
</dbReference>
<feature type="binding site" evidence="5">
    <location>
        <begin position="292"/>
        <end position="298"/>
    </location>
    <ligand>
        <name>S-adenosyl-L-methionine</name>
        <dbReference type="ChEBI" id="CHEBI:59789"/>
    </ligand>
</feature>
<dbReference type="InterPro" id="IPR029063">
    <property type="entry name" value="SAM-dependent_MTases_sf"/>
</dbReference>
<feature type="domain" description="SAM-dependent MTase RsmB/NOP-type" evidence="7">
    <location>
        <begin position="184"/>
        <end position="479"/>
    </location>
</feature>
<name>A0A212LKK8_9HYPH</name>
<evidence type="ECO:0000256" key="6">
    <source>
        <dbReference type="SAM" id="MobiDB-lite"/>
    </source>
</evidence>
<dbReference type="InterPro" id="IPR049560">
    <property type="entry name" value="MeTrfase_RsmB-F_NOP2_cat"/>
</dbReference>
<dbReference type="InterPro" id="IPR023267">
    <property type="entry name" value="RCMT"/>
</dbReference>
<keyword evidence="4 5" id="KW-0694">RNA-binding</keyword>
<protein>
    <submittedName>
        <fullName evidence="8">Fmu, rRNA SAM-dependent methyltransferase</fullName>
        <ecNumber evidence="8">2.1.1.-</ecNumber>
    </submittedName>
</protein>
<evidence type="ECO:0000259" key="7">
    <source>
        <dbReference type="PROSITE" id="PS51686"/>
    </source>
</evidence>
<organism evidence="8">
    <name type="scientific">uncultured Pleomorphomonas sp</name>
    <dbReference type="NCBI Taxonomy" id="442121"/>
    <lineage>
        <taxon>Bacteria</taxon>
        <taxon>Pseudomonadati</taxon>
        <taxon>Pseudomonadota</taxon>
        <taxon>Alphaproteobacteria</taxon>
        <taxon>Hyphomicrobiales</taxon>
        <taxon>Pleomorphomonadaceae</taxon>
        <taxon>Pleomorphomonas</taxon>
        <taxon>environmental samples</taxon>
    </lineage>
</organism>
<dbReference type="FunFam" id="3.40.50.150:FF:000257">
    <property type="entry name" value="16S rRNA methyltransferase"/>
    <property type="match status" value="1"/>
</dbReference>
<sequence>MTADNSGRKGGGKAGKGFGPARPHDGPKGAFKGGRPPQGGRRPPRPQGIEARAVAVDLVAGVQKGRLLDALLDTGATAERYQRLDPRDRGLARAIVGYALRRHGQIDDAVGRFLTRPLPDDAGTLKAVIAVSAAQILFMDVADHAAVALGVELAGGDKAAAPFKGVVNAVLRRVSENKATILAEQDAIALNTPAWLMERWSASFGADVARDIAAMNAIEPTLDLTVKSDPDGWAARLGGIRLPNGSVRLPVTGAVEKIDGYEEGGWWVQDAAATLPVHLLGDVKGKKVVDLCAAPGGKTAQLAALGADVTALDVSFHRLQRLERNLYRLGLKANLVKADATEWLGDTFDMVLLDAPCTATGTLRRHPDGAVGKKPADVATLAALQRRLIDQAIRMLRPGGLLVYSTCSLEQEEGPDQIRRLRLIEAPLDVVPVTADELFGMQEIVTPDGFVRTLPSHLKLEDARLSGLDGFFAARLRRQ</sequence>
<evidence type="ECO:0000256" key="5">
    <source>
        <dbReference type="PROSITE-ProRule" id="PRU01023"/>
    </source>
</evidence>
<dbReference type="InterPro" id="IPR006027">
    <property type="entry name" value="NusB_RsmB_TIM44"/>
</dbReference>
<feature type="compositionally biased region" description="Gly residues" evidence="6">
    <location>
        <begin position="8"/>
        <end position="18"/>
    </location>
</feature>
<dbReference type="InterPro" id="IPR001678">
    <property type="entry name" value="MeTrfase_RsmB-F_NOP2_dom"/>
</dbReference>
<proteinExistence type="inferred from homology"/>
<dbReference type="SUPFAM" id="SSF48013">
    <property type="entry name" value="NusB-like"/>
    <property type="match status" value="1"/>
</dbReference>
<dbReference type="AlphaFoldDB" id="A0A212LKK8"/>
<dbReference type="GO" id="GO:0006355">
    <property type="term" value="P:regulation of DNA-templated transcription"/>
    <property type="evidence" value="ECO:0007669"/>
    <property type="project" value="InterPro"/>
</dbReference>
<dbReference type="Pfam" id="PF01189">
    <property type="entry name" value="Methyltr_RsmB-F"/>
    <property type="match status" value="1"/>
</dbReference>
<keyword evidence="3 5" id="KW-0949">S-adenosyl-L-methionine</keyword>
<evidence type="ECO:0000256" key="1">
    <source>
        <dbReference type="ARBA" id="ARBA00022603"/>
    </source>
</evidence>
<gene>
    <name evidence="8" type="ORF">KL86PLE_60398</name>
</gene>
<dbReference type="PANTHER" id="PTHR22807">
    <property type="entry name" value="NOP2 YEAST -RELATED NOL1/NOP2/FMU SUN DOMAIN-CONTAINING"/>
    <property type="match status" value="1"/>
</dbReference>
<comment type="caution">
    <text evidence="5">Lacks conserved residue(s) required for the propagation of feature annotation.</text>
</comment>
<feature type="region of interest" description="Disordered" evidence="6">
    <location>
        <begin position="1"/>
        <end position="47"/>
    </location>
</feature>
<accession>A0A212LKK8</accession>
<feature type="binding site" evidence="5">
    <location>
        <position position="354"/>
    </location>
    <ligand>
        <name>S-adenosyl-L-methionine</name>
        <dbReference type="ChEBI" id="CHEBI:59789"/>
    </ligand>
</feature>
<dbReference type="CDD" id="cd02440">
    <property type="entry name" value="AdoMet_MTases"/>
    <property type="match status" value="1"/>
</dbReference>
<feature type="binding site" evidence="5">
    <location>
        <position position="313"/>
    </location>
    <ligand>
        <name>S-adenosyl-L-methionine</name>
        <dbReference type="ChEBI" id="CHEBI:59789"/>
    </ligand>
</feature>